<evidence type="ECO:0000256" key="6">
    <source>
        <dbReference type="SAM" id="Coils"/>
    </source>
</evidence>
<sequence length="236" mass="26302">MSGFLSWFGGGGGSSNNTAAQTKTAIVKLREQRETLEKKEAHLENLAKHQEEIARKNVTTNKKSMLSTVSPNMIVVVADVALDALKKKKEFESQLDKTRGQITTLDTQIMSIESANLNYQTLEAMKVAHKAMKDMNKKHDIDKMDELLDSLEDQMATSNQIGDRISQMGMANRVDEEELLEEFAELEQQAMDQQMLGAGAPPVSALNSADKNKQPAKAEEEDEEEELRKLQAEMAM</sequence>
<accession>S8BWQ8</accession>
<dbReference type="GO" id="GO:0000815">
    <property type="term" value="C:ESCRT III complex"/>
    <property type="evidence" value="ECO:0007669"/>
    <property type="project" value="EnsemblFungi"/>
</dbReference>
<comment type="subcellular location">
    <subcellularLocation>
        <location evidence="1">Endosome</location>
    </subcellularLocation>
</comment>
<evidence type="ECO:0000256" key="3">
    <source>
        <dbReference type="ARBA" id="ARBA00022753"/>
    </source>
</evidence>
<dbReference type="EMBL" id="AQGS01000445">
    <property type="protein sequence ID" value="EPS39762.1"/>
    <property type="molecule type" value="Genomic_DNA"/>
</dbReference>
<keyword evidence="3" id="KW-0967">Endosome</keyword>
<dbReference type="GO" id="GO:0007031">
    <property type="term" value="P:peroxisome organization"/>
    <property type="evidence" value="ECO:0007669"/>
    <property type="project" value="EnsemblFungi"/>
</dbReference>
<dbReference type="GO" id="GO:0061709">
    <property type="term" value="P:reticulophagy"/>
    <property type="evidence" value="ECO:0007669"/>
    <property type="project" value="EnsemblFungi"/>
</dbReference>
<dbReference type="OrthoDB" id="5592979at2759"/>
<dbReference type="GO" id="GO:1904669">
    <property type="term" value="P:ATP export"/>
    <property type="evidence" value="ECO:0007669"/>
    <property type="project" value="EnsemblFungi"/>
</dbReference>
<dbReference type="PANTHER" id="PTHR22761">
    <property type="entry name" value="CHARGED MULTIVESICULAR BODY PROTEIN"/>
    <property type="match status" value="1"/>
</dbReference>
<evidence type="ECO:0000313" key="8">
    <source>
        <dbReference type="EMBL" id="EPS39762.1"/>
    </source>
</evidence>
<evidence type="ECO:0000256" key="7">
    <source>
        <dbReference type="SAM" id="MobiDB-lite"/>
    </source>
</evidence>
<dbReference type="eggNOG" id="KOG1656">
    <property type="taxonomic scope" value="Eukaryota"/>
</dbReference>
<dbReference type="GO" id="GO:0005771">
    <property type="term" value="C:multivesicular body"/>
    <property type="evidence" value="ECO:0007669"/>
    <property type="project" value="TreeGrafter"/>
</dbReference>
<dbReference type="STRING" id="1284197.S8BWQ8"/>
<comment type="similarity">
    <text evidence="2">Belongs to the SNF7 family.</text>
</comment>
<organism evidence="8 9">
    <name type="scientific">Dactylellina haptotyla (strain CBS 200.50)</name>
    <name type="common">Nematode-trapping fungus</name>
    <name type="synonym">Monacrosporium haptotylum</name>
    <dbReference type="NCBI Taxonomy" id="1284197"/>
    <lineage>
        <taxon>Eukaryota</taxon>
        <taxon>Fungi</taxon>
        <taxon>Dikarya</taxon>
        <taxon>Ascomycota</taxon>
        <taxon>Pezizomycotina</taxon>
        <taxon>Orbiliomycetes</taxon>
        <taxon>Orbiliales</taxon>
        <taxon>Orbiliaceae</taxon>
        <taxon>Dactylellina</taxon>
    </lineage>
</organism>
<keyword evidence="9" id="KW-1185">Reference proteome</keyword>
<comment type="caution">
    <text evidence="8">The sequence shown here is derived from an EMBL/GenBank/DDBJ whole genome shotgun (WGS) entry which is preliminary data.</text>
</comment>
<evidence type="ECO:0000256" key="4">
    <source>
        <dbReference type="ARBA" id="ARBA00040017"/>
    </source>
</evidence>
<keyword evidence="6" id="KW-0175">Coiled coil</keyword>
<gene>
    <name evidence="8" type="ORF">H072_6437</name>
</gene>
<evidence type="ECO:0000256" key="2">
    <source>
        <dbReference type="ARBA" id="ARBA00006190"/>
    </source>
</evidence>
<dbReference type="GO" id="GO:0070676">
    <property type="term" value="P:intralumenal vesicle formation"/>
    <property type="evidence" value="ECO:0007669"/>
    <property type="project" value="EnsemblFungi"/>
</dbReference>
<dbReference type="Gene3D" id="1.10.287.1060">
    <property type="entry name" value="ESAT-6-like"/>
    <property type="match status" value="1"/>
</dbReference>
<evidence type="ECO:0000256" key="1">
    <source>
        <dbReference type="ARBA" id="ARBA00004177"/>
    </source>
</evidence>
<dbReference type="HOGENOM" id="CLU_071097_1_0_1"/>
<dbReference type="GO" id="GO:0043328">
    <property type="term" value="P:protein transport to vacuole involved in ubiquitin-dependent protein catabolic process via the multivesicular body sorting pathway"/>
    <property type="evidence" value="ECO:0007669"/>
    <property type="project" value="EnsemblFungi"/>
</dbReference>
<dbReference type="PANTHER" id="PTHR22761:SF10">
    <property type="entry name" value="GH13992P"/>
    <property type="match status" value="1"/>
</dbReference>
<dbReference type="GO" id="GO:0042802">
    <property type="term" value="F:identical protein binding"/>
    <property type="evidence" value="ECO:0007669"/>
    <property type="project" value="EnsemblFungi"/>
</dbReference>
<name>S8BWQ8_DACHA</name>
<dbReference type="Pfam" id="PF03357">
    <property type="entry name" value="Snf7"/>
    <property type="match status" value="1"/>
</dbReference>
<protein>
    <recommendedName>
        <fullName evidence="4">Vacuolar-sorting protein SNF7</fullName>
    </recommendedName>
    <alternativeName>
        <fullName evidence="5">Vacuolar protein-sorting-associated protein 32</fullName>
    </alternativeName>
</protein>
<evidence type="ECO:0000313" key="9">
    <source>
        <dbReference type="Proteomes" id="UP000015100"/>
    </source>
</evidence>
<dbReference type="GO" id="GO:0005829">
    <property type="term" value="C:cytosol"/>
    <property type="evidence" value="ECO:0007669"/>
    <property type="project" value="EnsemblFungi"/>
</dbReference>
<proteinExistence type="inferred from homology"/>
<feature type="region of interest" description="Disordered" evidence="7">
    <location>
        <begin position="187"/>
        <end position="236"/>
    </location>
</feature>
<dbReference type="Proteomes" id="UP000015100">
    <property type="component" value="Unassembled WGS sequence"/>
</dbReference>
<dbReference type="GO" id="GO:0009898">
    <property type="term" value="C:cytoplasmic side of plasma membrane"/>
    <property type="evidence" value="ECO:0007669"/>
    <property type="project" value="TreeGrafter"/>
</dbReference>
<dbReference type="OMA" id="MKQIHGG"/>
<evidence type="ECO:0000256" key="5">
    <source>
        <dbReference type="ARBA" id="ARBA00042586"/>
    </source>
</evidence>
<dbReference type="InterPro" id="IPR005024">
    <property type="entry name" value="Snf7_fam"/>
</dbReference>
<feature type="coiled-coil region" evidence="6">
    <location>
        <begin position="19"/>
        <end position="59"/>
    </location>
</feature>
<feature type="compositionally biased region" description="Basic and acidic residues" evidence="7">
    <location>
        <begin position="226"/>
        <end position="236"/>
    </location>
</feature>
<dbReference type="AlphaFoldDB" id="S8BWQ8"/>
<reference evidence="8 9" key="1">
    <citation type="journal article" date="2013" name="PLoS Genet.">
        <title>Genomic mechanisms accounting for the adaptation to parasitism in nematode-trapping fungi.</title>
        <authorList>
            <person name="Meerupati T."/>
            <person name="Andersson K.M."/>
            <person name="Friman E."/>
            <person name="Kumar D."/>
            <person name="Tunlid A."/>
            <person name="Ahren D."/>
        </authorList>
    </citation>
    <scope>NUCLEOTIDE SEQUENCE [LARGE SCALE GENOMIC DNA]</scope>
    <source>
        <strain evidence="8 9">CBS 200.50</strain>
    </source>
</reference>
<reference evidence="9" key="2">
    <citation type="submission" date="2013-04" db="EMBL/GenBank/DDBJ databases">
        <title>Genomic mechanisms accounting for the adaptation to parasitism in nematode-trapping fungi.</title>
        <authorList>
            <person name="Ahren D.G."/>
        </authorList>
    </citation>
    <scope>NUCLEOTIDE SEQUENCE [LARGE SCALE GENOMIC DNA]</scope>
    <source>
        <strain evidence="9">CBS 200.50</strain>
    </source>
</reference>